<keyword evidence="5" id="KW-1185">Reference proteome</keyword>
<name>A0ABS8G3W8_9ALTE</name>
<protein>
    <submittedName>
        <fullName evidence="4">DegT/DnrJ/EryC1/StrS family aminotransferase</fullName>
    </submittedName>
</protein>
<accession>A0ABS8G3W8</accession>
<comment type="similarity">
    <text evidence="2 3">Belongs to the DegT/DnrJ/EryC1 family.</text>
</comment>
<gene>
    <name evidence="4" type="ORF">LJ739_01010</name>
</gene>
<dbReference type="GO" id="GO:0008483">
    <property type="term" value="F:transaminase activity"/>
    <property type="evidence" value="ECO:0007669"/>
    <property type="project" value="UniProtKB-KW"/>
</dbReference>
<proteinExistence type="inferred from homology"/>
<dbReference type="SUPFAM" id="SSF53383">
    <property type="entry name" value="PLP-dependent transferases"/>
    <property type="match status" value="1"/>
</dbReference>
<sequence>MIPIVKPFLPDIGRYQSYLDDIYARTWLTNNGPLVQELETRLAEYLGVEHLLLVANGTLALQVAFRTFGLEEGEAITTPFTFAATPGALRWQNLQPRFADICPDSLNIAPDCVENLITETTRAIVPVHVFGNPCDVERLSTIAQRHGLKVIYDAAHAFACQYKGQTVLQHGDAATLSLHATKMFHCVEGGAIIFKEREALEKARQLINFGFDRHNVPAHVGINAKMSELHAAMGLAMLDIFPEILAHRQALMQAYQQQLSGWVTFQEWSKDSRNNGAYAPIILPSEAHVFAVMDALQAVNIQSRRYFYPNLAEVSVYGDEGICPTSADISRRILCLPLFANMTFEEVSTVSETVKKALS</sequence>
<dbReference type="EMBL" id="JAJEWP010000001">
    <property type="protein sequence ID" value="MCC2614816.1"/>
    <property type="molecule type" value="Genomic_DNA"/>
</dbReference>
<dbReference type="Pfam" id="PF01041">
    <property type="entry name" value="DegT_DnrJ_EryC1"/>
    <property type="match status" value="1"/>
</dbReference>
<evidence type="ECO:0000256" key="1">
    <source>
        <dbReference type="ARBA" id="ARBA00022898"/>
    </source>
</evidence>
<dbReference type="PANTHER" id="PTHR30244">
    <property type="entry name" value="TRANSAMINASE"/>
    <property type="match status" value="1"/>
</dbReference>
<dbReference type="CDD" id="cd00616">
    <property type="entry name" value="AHBA_syn"/>
    <property type="match status" value="1"/>
</dbReference>
<reference evidence="4 5" key="1">
    <citation type="submission" date="2021-10" db="EMBL/GenBank/DDBJ databases">
        <title>Draft genome of Aestuariibacter halophilus JC2043.</title>
        <authorList>
            <person name="Emsley S.A."/>
            <person name="Pfannmuller K.M."/>
            <person name="Ushijima B."/>
            <person name="Saw J.H."/>
            <person name="Videau P."/>
        </authorList>
    </citation>
    <scope>NUCLEOTIDE SEQUENCE [LARGE SCALE GENOMIC DNA]</scope>
    <source>
        <strain evidence="4 5">JC2043</strain>
    </source>
</reference>
<evidence type="ECO:0000313" key="5">
    <source>
        <dbReference type="Proteomes" id="UP001520878"/>
    </source>
</evidence>
<dbReference type="Proteomes" id="UP001520878">
    <property type="component" value="Unassembled WGS sequence"/>
</dbReference>
<comment type="caution">
    <text evidence="4">The sequence shown here is derived from an EMBL/GenBank/DDBJ whole genome shotgun (WGS) entry which is preliminary data.</text>
</comment>
<evidence type="ECO:0000256" key="2">
    <source>
        <dbReference type="ARBA" id="ARBA00037999"/>
    </source>
</evidence>
<keyword evidence="4" id="KW-0808">Transferase</keyword>
<organism evidence="4 5">
    <name type="scientific">Fluctibacter halophilus</name>
    <dbReference type="NCBI Taxonomy" id="226011"/>
    <lineage>
        <taxon>Bacteria</taxon>
        <taxon>Pseudomonadati</taxon>
        <taxon>Pseudomonadota</taxon>
        <taxon>Gammaproteobacteria</taxon>
        <taxon>Alteromonadales</taxon>
        <taxon>Alteromonadaceae</taxon>
        <taxon>Fluctibacter</taxon>
    </lineage>
</organism>
<dbReference type="InterPro" id="IPR015424">
    <property type="entry name" value="PyrdxlP-dep_Trfase"/>
</dbReference>
<dbReference type="RefSeq" id="WP_229156732.1">
    <property type="nucleotide sequence ID" value="NZ_JAJEWP010000001.1"/>
</dbReference>
<dbReference type="InterPro" id="IPR000653">
    <property type="entry name" value="DegT/StrS_aminotransferase"/>
</dbReference>
<dbReference type="InterPro" id="IPR015421">
    <property type="entry name" value="PyrdxlP-dep_Trfase_major"/>
</dbReference>
<dbReference type="PANTHER" id="PTHR30244:SF9">
    <property type="entry name" value="PROTEIN RV3402C"/>
    <property type="match status" value="1"/>
</dbReference>
<dbReference type="Gene3D" id="3.40.640.10">
    <property type="entry name" value="Type I PLP-dependent aspartate aminotransferase-like (Major domain)"/>
    <property type="match status" value="1"/>
</dbReference>
<keyword evidence="4" id="KW-0032">Aminotransferase</keyword>
<evidence type="ECO:0000256" key="3">
    <source>
        <dbReference type="RuleBase" id="RU004508"/>
    </source>
</evidence>
<dbReference type="PIRSF" id="PIRSF000390">
    <property type="entry name" value="PLP_StrS"/>
    <property type="match status" value="1"/>
</dbReference>
<keyword evidence="1 3" id="KW-0663">Pyridoxal phosphate</keyword>
<evidence type="ECO:0000313" key="4">
    <source>
        <dbReference type="EMBL" id="MCC2614816.1"/>
    </source>
</evidence>